<dbReference type="InterPro" id="IPR046541">
    <property type="entry name" value="DUF6606"/>
</dbReference>
<reference evidence="11 12" key="1">
    <citation type="submission" date="2015-09" db="EMBL/GenBank/DDBJ databases">
        <title>Host preference determinants of Valsa canker pathogens revealed by comparative genomics.</title>
        <authorList>
            <person name="Yin Z."/>
            <person name="Huang L."/>
        </authorList>
    </citation>
    <scope>NUCLEOTIDE SEQUENCE [LARGE SCALE GENOMIC DNA]</scope>
    <source>
        <strain evidence="11 12">03-1</strain>
    </source>
</reference>
<evidence type="ECO:0000256" key="5">
    <source>
        <dbReference type="ARBA" id="ARBA00022801"/>
    </source>
</evidence>
<dbReference type="STRING" id="356882.A0A423WET1"/>
<dbReference type="GO" id="GO:0006508">
    <property type="term" value="P:proteolysis"/>
    <property type="evidence" value="ECO:0007669"/>
    <property type="project" value="UniProtKB-KW"/>
</dbReference>
<keyword evidence="12" id="KW-1185">Reference proteome</keyword>
<dbReference type="InterPro" id="IPR051346">
    <property type="entry name" value="OTU_Deubiquitinase"/>
</dbReference>
<dbReference type="Proteomes" id="UP000283895">
    <property type="component" value="Unassembled WGS sequence"/>
</dbReference>
<dbReference type="PANTHER" id="PTHR13367:SF34">
    <property type="match status" value="1"/>
</dbReference>
<dbReference type="EC" id="3.4.19.12" evidence="2"/>
<accession>A0A423WET1</accession>
<organism evidence="11 12">
    <name type="scientific">Cytospora schulzeri</name>
    <dbReference type="NCBI Taxonomy" id="448051"/>
    <lineage>
        <taxon>Eukaryota</taxon>
        <taxon>Fungi</taxon>
        <taxon>Dikarya</taxon>
        <taxon>Ascomycota</taxon>
        <taxon>Pezizomycotina</taxon>
        <taxon>Sordariomycetes</taxon>
        <taxon>Sordariomycetidae</taxon>
        <taxon>Diaporthales</taxon>
        <taxon>Cytosporaceae</taxon>
        <taxon>Cytospora</taxon>
    </lineage>
</organism>
<evidence type="ECO:0000256" key="3">
    <source>
        <dbReference type="ARBA" id="ARBA00022670"/>
    </source>
</evidence>
<sequence>MVGFSQEQLIFFRHHLFLPPGLPQEDDQDVGHDDALLKLVIVALEDFGDLRPGHQRSIVDDVAAAVRQLSQTRNVKDGVVNEEELLKAFKMMSEADGPAAIPLHINAQNAGVIFSTCSKEDGVLFQAFEVLPTNSAAMGTQGRLRRCFPGPVLCIGKEHFKKPDFLSTLANKLSTLSLQQAPGMTPTVRKSGNDVDETRDTIHPGLVTELVVAFLQPFSSFPPAQRIWKHTREEVLWDNAYMPWRRSPLWLVLRTVMQLLFTQFQISRSSEPAVANGRSLFKLFMIYLLARVLSESVDESASTEPDMLSCMNAKIYRRLLKLNPAEHEPGMSFVQGILDKTRHCLEDRWSSVQGLDNKVLDLDCLKSLDFENDVSLTLPELDGFLSDIPERSLATDFVDFSPSPDLRKLTPGELPTMDLESDDYIVYNLSTLELWVASALPDWLAANLRWPGTCGALGTLMKQYHSIALETYRGNPETCSIMLLTLLELWIACDKSALALFPMLHDYDPGAQLETLQSLVLPQREHMIRLLDIEKYLQGRRAATRLGEQGSIFRDFGTPDCFSVRYHDTSSKHRILLQNIEEAAADERRQKREELSSKKLEYGRLMREYQQCTCDYYEWTNAFGRRCSSHSYSCHKCELKTRFESIQISVHEWPLPLEELKKKSVVFELDAPRSFCAWRDSTMFLLLDVFGAAYDGGSPPRSRFPLAEYNALRHHFYGSTPRRLGLLSEDKPHVDTHRKERFSIPATTDRDICLNNGLNFHYYDFTQGCFVAGISHSDAVPKMCTYQLSEKACTLQPFLFRTFRGKDSTPNEVISSQSGCPEHLSLEEYRYLTGIPVCYRLQWKDLLSQLANPNVDFKKPDTSLVVFQAIYQAGPREDEDFQRASHSILTDENFTEALLSAVEETTSTIEKNWESYQSLSVFSCIVTRQLTLSLAPELAAKALKLLSRLRNVVVNWLKLLQRKRDKTEDEIQRHELAEKIVVMAMICSGTFDVDVQFLERVLMDPKDASILIHCGILIHELLLLKDVAPHSSLLSILHQRWQRLSWRVYPVLLGKVAHIDVETCLDHAIVNSWSEYRRLGCWEAATGQADHWVVSNSGSGSDRSLRVHFNLLTGDLLVNGLPLSRPPPQYERHDAYVELLGEIVLQITPSSVAGMKFSSKQCYADHSLHFGLSNLDLLVQATKDDHTFELVPKRVFRGKIPLTFVDNFIHWYDTKSGTVEFRAIRQPWTPDDDTWILARDDSGWALSKRDLTLINPYSPTGEELAKILAPVQQRLQIDITLSRHGRILEVDLPRLKLAFDLKRGGSSVSSHQFRGMEIDREQSIGTLIGLKNKLVLRNVSTGDRRVIIPFGEVSFARDGDHVSVGIHPSPTSTHVYTLDTMLGLRDNGNIQSQLFLCYLHAITSFCLPDSLTSNSTGTEQALSILKSAAVKSTSLLTKENMDLLRHIEALSPRRSYYPDHLQVMQSIAWNTNLPVLSQHAQFHQCVMDLWEQNKLSRLYYPADYVEPPKIADIVPSLLRRDNLRSSTFRISGFGAEDFSNALDVTYNSRDLGQSSKRLMQTTMHDGLRSRFSASSQGPGPRISPVFLLRQLSHGGWDSEDGWRSLPAPWKPWFVAYGLALTEMQRAKRLITSLHNTIDLKRELGNEGHTNWDVMEFPESLLLEIESNILIREVQENIAANMRQPPDNRNAIMQLNMGEGKSSVIAPAVTAALADGSRLVRVIVAKPQSRQMFHMLVSKLGRLLNRRIFHLPFSRDLQTRLTIEHAKAIHGECKRCIDVGGVMLVQPEHILSFKLMGLQSLIMAREATRVEIGKSLLQTQHLFDTKTRDIVDESDENFSVKFELIYTMGEQAPTEFAPERWIVIQTVLDYIRDHVKEVKKALPESIEVHERHPGSFPRIRLLKEDATEMLLDKVAKDICNKGFVGFPISRQPPASRDSVLKYISQTDLPNRLDIDKVEEGVFWSETTQHHLLLLRGLFAGGILAFAFGHKRWRVNYGLDNTRQPPTKLAVPYRAKDLPTQRSEFSHPDVVITLTCNCYYYKGLSDEDLFLSFDHLLRSNQAAAGYDEWTRDSRNLPQEFKQLTGINMKDTVQCRKEVFPCFRYAKRTIDYFLQLIVFPKQMKEFPQKLSTSGWDIGAAKSHPTTGFSGTVDSRTVLPLDVNYLPLPEQSSTNALVLENLLRPENGVILLHPTSRSDVEHNQSPNPEQAVSEAETLLSDVVGQRDPHLRVILDVGAQILEMTNAQVATRWLEMAHAQDSSIRGGIFFDDNEELMVVDINGFTETLRTSPYGEQLDVCLVFLDEAHTRGTDLKLPQYYRAAVTLGASLTRDRLAQACMRMRKLGQGQSVVFCVPREIQTKIKERMAPKGETNTDDGHIDIQHVLEWAISETHKDNRKSMPLWAAQGQRFERQRIFWDEARTNRGIEMTTVQAARFLEEEAQTLQQRYRPKPPSEDARLVGEATTVRLLEIQARCEEVGSTSLDEATLQEEQERELSPETEQERQLERPPPAEAESHSVHADLRAFAESGILSPRSPAFIAAFESLRETSAAQHLDVSMFPKDVLVTADFARTVQRTAITGSVLDAYQRPVQWILTSQPHNWNHIVIISPYEAHELLPAIKSRGKTTLHIYAPRPNRATRPLDGLDLYTVPSSSSQTMTSIPMHLKLQLNLFAGQLYFTELSEYVEFCDMLGLSWQKASEGVEIAADGFIPPSSLDDAETTNGLESSQTRKSNFTTSPVKFLKVFLMKARRDCQSIEKTHLGKLLDGALLEEDDFKSQEAPEQGLPLRTSRG</sequence>
<dbReference type="GO" id="GO:0004843">
    <property type="term" value="F:cysteine-type deubiquitinase activity"/>
    <property type="evidence" value="ECO:0007669"/>
    <property type="project" value="UniProtKB-EC"/>
</dbReference>
<comment type="catalytic activity">
    <reaction evidence="1">
        <text>Thiol-dependent hydrolysis of ester, thioester, amide, peptide and isopeptide bonds formed by the C-terminal Gly of ubiquitin (a 76-residue protein attached to proteins as an intracellular targeting signal).</text>
        <dbReference type="EC" id="3.4.19.12"/>
    </reaction>
</comment>
<name>A0A423WET1_9PEZI</name>
<dbReference type="PANTHER" id="PTHR13367">
    <property type="entry name" value="UBIQUITIN THIOESTERASE"/>
    <property type="match status" value="1"/>
</dbReference>
<dbReference type="InterPro" id="IPR022099">
    <property type="entry name" value="DUF3638"/>
</dbReference>
<keyword evidence="3" id="KW-0645">Protease</keyword>
<comment type="caution">
    <text evidence="11">The sequence shown here is derived from an EMBL/GenBank/DDBJ whole genome shotgun (WGS) entry which is preliminary data.</text>
</comment>
<feature type="domain" description="DUF3638" evidence="8">
    <location>
        <begin position="1648"/>
        <end position="1877"/>
    </location>
</feature>
<dbReference type="InterPro" id="IPR022105">
    <property type="entry name" value="DUF3645"/>
</dbReference>
<feature type="region of interest" description="Disordered" evidence="7">
    <location>
        <begin position="2475"/>
        <end position="2514"/>
    </location>
</feature>
<feature type="domain" description="DUF3645" evidence="9">
    <location>
        <begin position="1998"/>
        <end position="2033"/>
    </location>
</feature>
<keyword evidence="5" id="KW-0378">Hydrolase</keyword>
<evidence type="ECO:0000259" key="9">
    <source>
        <dbReference type="Pfam" id="PF12359"/>
    </source>
</evidence>
<evidence type="ECO:0000256" key="2">
    <source>
        <dbReference type="ARBA" id="ARBA00012759"/>
    </source>
</evidence>
<gene>
    <name evidence="11" type="ORF">VMCG_05551</name>
</gene>
<dbReference type="OrthoDB" id="3182339at2759"/>
<keyword evidence="4" id="KW-0833">Ubl conjugation pathway</keyword>
<evidence type="ECO:0000256" key="4">
    <source>
        <dbReference type="ARBA" id="ARBA00022786"/>
    </source>
</evidence>
<dbReference type="Pfam" id="PF20255">
    <property type="entry name" value="DUF6606"/>
    <property type="match status" value="1"/>
</dbReference>
<evidence type="ECO:0000256" key="1">
    <source>
        <dbReference type="ARBA" id="ARBA00000707"/>
    </source>
</evidence>
<evidence type="ECO:0000256" key="7">
    <source>
        <dbReference type="SAM" id="MobiDB-lite"/>
    </source>
</evidence>
<feature type="compositionally biased region" description="Basic and acidic residues" evidence="7">
    <location>
        <begin position="2490"/>
        <end position="2503"/>
    </location>
</feature>
<feature type="domain" description="DUF6606" evidence="10">
    <location>
        <begin position="14"/>
        <end position="293"/>
    </location>
</feature>
<evidence type="ECO:0000313" key="12">
    <source>
        <dbReference type="Proteomes" id="UP000283895"/>
    </source>
</evidence>
<evidence type="ECO:0000259" key="8">
    <source>
        <dbReference type="Pfam" id="PF12340"/>
    </source>
</evidence>
<protein>
    <recommendedName>
        <fullName evidence="2">ubiquitinyl hydrolase 1</fullName>
        <ecNumber evidence="2">3.4.19.12</ecNumber>
    </recommendedName>
</protein>
<evidence type="ECO:0000313" key="11">
    <source>
        <dbReference type="EMBL" id="ROW01894.1"/>
    </source>
</evidence>
<evidence type="ECO:0000256" key="6">
    <source>
        <dbReference type="ARBA" id="ARBA00022807"/>
    </source>
</evidence>
<proteinExistence type="predicted"/>
<keyword evidence="6" id="KW-0788">Thiol protease</keyword>
<dbReference type="Pfam" id="PF12340">
    <property type="entry name" value="DUF3638"/>
    <property type="match status" value="1"/>
</dbReference>
<evidence type="ECO:0000259" key="10">
    <source>
        <dbReference type="Pfam" id="PF20255"/>
    </source>
</evidence>
<dbReference type="EMBL" id="LKEA01000018">
    <property type="protein sequence ID" value="ROW01894.1"/>
    <property type="molecule type" value="Genomic_DNA"/>
</dbReference>
<dbReference type="Pfam" id="PF12359">
    <property type="entry name" value="DUF3645"/>
    <property type="match status" value="1"/>
</dbReference>